<evidence type="ECO:0000313" key="2">
    <source>
        <dbReference type="EMBL" id="OHX14387.1"/>
    </source>
</evidence>
<feature type="region of interest" description="Disordered" evidence="1">
    <location>
        <begin position="1"/>
        <end position="23"/>
    </location>
</feature>
<dbReference type="EMBL" id="MKCS01000001">
    <property type="protein sequence ID" value="OHX14387.1"/>
    <property type="molecule type" value="Genomic_DNA"/>
</dbReference>
<dbReference type="OrthoDB" id="7313936at2"/>
<reference evidence="4 5" key="1">
    <citation type="submission" date="2016-09" db="EMBL/GenBank/DDBJ databases">
        <title>Chromobacterium muskegensis sp. nov., an insecticidal bacterium isolated from Sphagnum bogs.</title>
        <authorList>
            <person name="Sparks M.E."/>
            <person name="Blackburn M.B."/>
            <person name="Gundersen-Rindal D.E."/>
            <person name="Mitchell A."/>
            <person name="Farrar R."/>
            <person name="Kuhar D."/>
        </authorList>
    </citation>
    <scope>NUCLEOTIDE SEQUENCE [LARGE SCALE GENOMIC DNA]</scope>
    <source>
        <strain evidence="3 5">14B-1</strain>
        <strain evidence="2 4">37-2</strain>
    </source>
</reference>
<evidence type="ECO:0000313" key="5">
    <source>
        <dbReference type="Proteomes" id="UP000180280"/>
    </source>
</evidence>
<dbReference type="Proteomes" id="UP000180088">
    <property type="component" value="Unassembled WGS sequence"/>
</dbReference>
<dbReference type="EMBL" id="MKCT01000011">
    <property type="protein sequence ID" value="OHX20776.1"/>
    <property type="molecule type" value="Genomic_DNA"/>
</dbReference>
<evidence type="ECO:0000313" key="3">
    <source>
        <dbReference type="EMBL" id="OHX20776.1"/>
    </source>
</evidence>
<dbReference type="AlphaFoldDB" id="A0A1S1X4I0"/>
<gene>
    <name evidence="3" type="ORF">BI344_14135</name>
    <name evidence="2" type="ORF">BI347_13405</name>
</gene>
<organism evidence="2 4">
    <name type="scientific">Chromobacterium sphagni</name>
    <dbReference type="NCBI Taxonomy" id="1903179"/>
    <lineage>
        <taxon>Bacteria</taxon>
        <taxon>Pseudomonadati</taxon>
        <taxon>Pseudomonadota</taxon>
        <taxon>Betaproteobacteria</taxon>
        <taxon>Neisseriales</taxon>
        <taxon>Chromobacteriaceae</taxon>
        <taxon>Chromobacterium</taxon>
    </lineage>
</organism>
<name>A0A1S1X4I0_9NEIS</name>
<accession>A0A1S1X4I0</accession>
<proteinExistence type="predicted"/>
<protein>
    <submittedName>
        <fullName evidence="2">Uncharacterized protein</fullName>
    </submittedName>
</protein>
<comment type="caution">
    <text evidence="2">The sequence shown here is derived from an EMBL/GenBank/DDBJ whole genome shotgun (WGS) entry which is preliminary data.</text>
</comment>
<feature type="compositionally biased region" description="Polar residues" evidence="1">
    <location>
        <begin position="1"/>
        <end position="21"/>
    </location>
</feature>
<evidence type="ECO:0000256" key="1">
    <source>
        <dbReference type="SAM" id="MobiDB-lite"/>
    </source>
</evidence>
<evidence type="ECO:0000313" key="4">
    <source>
        <dbReference type="Proteomes" id="UP000180088"/>
    </source>
</evidence>
<keyword evidence="5" id="KW-1185">Reference proteome</keyword>
<dbReference type="RefSeq" id="WP_071112294.1">
    <property type="nucleotide sequence ID" value="NZ_MKCS01000001.1"/>
</dbReference>
<dbReference type="Proteomes" id="UP000180280">
    <property type="component" value="Unassembled WGS sequence"/>
</dbReference>
<sequence>MTTLIEQQAATGQGGVHSSASGHPLSASCRIAAIYPGREEADDIRRQLIADGIAASQVDIVHSPPPAGVAGPDHQAIRSMLAAHVGDTMLGSGAGIAGTIVLWAPDLALFVTSQAVAPLAALGWFSSLGGLLRAVTGAESNAPLNGPQRAQGRFSELMMDAVRTGDAVLIVQTRGIAEREWVKKRIGESLSASAPAAGESAARNPPR</sequence>